<dbReference type="EMBL" id="CP027860">
    <property type="protein sequence ID" value="AVP98271.1"/>
    <property type="molecule type" value="Genomic_DNA"/>
</dbReference>
<gene>
    <name evidence="9" type="ORF">C7S18_14190</name>
</gene>
<evidence type="ECO:0000256" key="2">
    <source>
        <dbReference type="ARBA" id="ARBA00022475"/>
    </source>
</evidence>
<dbReference type="RefSeq" id="WP_106892191.1">
    <property type="nucleotide sequence ID" value="NZ_CP027860.1"/>
</dbReference>
<dbReference type="Proteomes" id="UP000241074">
    <property type="component" value="Chromosome"/>
</dbReference>
<keyword evidence="2" id="KW-1003">Cell membrane</keyword>
<evidence type="ECO:0000256" key="1">
    <source>
        <dbReference type="ARBA" id="ARBA00004429"/>
    </source>
</evidence>
<evidence type="ECO:0000256" key="7">
    <source>
        <dbReference type="RuleBase" id="RU369079"/>
    </source>
</evidence>
<dbReference type="KEGG" id="xba:C7S18_14190"/>
<feature type="transmembrane region" description="Helical" evidence="7">
    <location>
        <begin position="334"/>
        <end position="353"/>
    </location>
</feature>
<keyword evidence="5 7" id="KW-1133">Transmembrane helix</keyword>
<feature type="transmembrane region" description="Helical" evidence="7">
    <location>
        <begin position="172"/>
        <end position="195"/>
    </location>
</feature>
<dbReference type="OrthoDB" id="8627919at2"/>
<feature type="transmembrane region" description="Helical" evidence="7">
    <location>
        <begin position="279"/>
        <end position="299"/>
    </location>
</feature>
<keyword evidence="4 7" id="KW-0812">Transmembrane</keyword>
<organism evidence="9 10">
    <name type="scientific">Ahniella affigens</name>
    <dbReference type="NCBI Taxonomy" id="2021234"/>
    <lineage>
        <taxon>Bacteria</taxon>
        <taxon>Pseudomonadati</taxon>
        <taxon>Pseudomonadota</taxon>
        <taxon>Gammaproteobacteria</taxon>
        <taxon>Lysobacterales</taxon>
        <taxon>Rhodanobacteraceae</taxon>
        <taxon>Ahniella</taxon>
    </lineage>
</organism>
<dbReference type="AlphaFoldDB" id="A0A2P1PTV9"/>
<evidence type="ECO:0000313" key="10">
    <source>
        <dbReference type="Proteomes" id="UP000241074"/>
    </source>
</evidence>
<reference evidence="9 10" key="2">
    <citation type="submission" date="2018-03" db="EMBL/GenBank/DDBJ databases">
        <authorList>
            <person name="Keele B.F."/>
        </authorList>
    </citation>
    <scope>NUCLEOTIDE SEQUENCE [LARGE SCALE GENOMIC DNA]</scope>
    <source>
        <strain evidence="9 10">D13</strain>
    </source>
</reference>
<evidence type="ECO:0000256" key="6">
    <source>
        <dbReference type="ARBA" id="ARBA00023136"/>
    </source>
</evidence>
<keyword evidence="3 7" id="KW-0997">Cell inner membrane</keyword>
<keyword evidence="6 7" id="KW-0472">Membrane</keyword>
<evidence type="ECO:0000256" key="4">
    <source>
        <dbReference type="ARBA" id="ARBA00022692"/>
    </source>
</evidence>
<dbReference type="PANTHER" id="PTHR33362">
    <property type="entry name" value="SIALIC ACID TRAP TRANSPORTER PERMEASE PROTEIN SIAT-RELATED"/>
    <property type="match status" value="1"/>
</dbReference>
<dbReference type="InterPro" id="IPR004681">
    <property type="entry name" value="TRAP_DctM"/>
</dbReference>
<feature type="transmembrane region" description="Helical" evidence="7">
    <location>
        <begin position="398"/>
        <end position="422"/>
    </location>
</feature>
<dbReference type="NCBIfam" id="TIGR00786">
    <property type="entry name" value="dctM"/>
    <property type="match status" value="1"/>
</dbReference>
<evidence type="ECO:0000259" key="8">
    <source>
        <dbReference type="Pfam" id="PF06808"/>
    </source>
</evidence>
<proteinExistence type="inferred from homology"/>
<comment type="similarity">
    <text evidence="7">Belongs to the TRAP transporter large permease family.</text>
</comment>
<feature type="domain" description="TRAP C4-dicarboxylate transport system permease DctM subunit" evidence="8">
    <location>
        <begin position="8"/>
        <end position="418"/>
    </location>
</feature>
<evidence type="ECO:0000256" key="3">
    <source>
        <dbReference type="ARBA" id="ARBA00022519"/>
    </source>
</evidence>
<comment type="function">
    <text evidence="7">Part of the tripartite ATP-independent periplasmic (TRAP) transport system.</text>
</comment>
<dbReference type="GO" id="GO:0022857">
    <property type="term" value="F:transmembrane transporter activity"/>
    <property type="evidence" value="ECO:0007669"/>
    <property type="project" value="UniProtKB-UniRule"/>
</dbReference>
<comment type="subcellular location">
    <subcellularLocation>
        <location evidence="1 7">Cell inner membrane</location>
        <topology evidence="1 7">Multi-pass membrane protein</topology>
    </subcellularLocation>
</comment>
<accession>A0A2P1PTV9</accession>
<dbReference type="InterPro" id="IPR010656">
    <property type="entry name" value="DctM"/>
</dbReference>
<dbReference type="Pfam" id="PF06808">
    <property type="entry name" value="DctM"/>
    <property type="match status" value="1"/>
</dbReference>
<keyword evidence="7" id="KW-0813">Transport</keyword>
<comment type="subunit">
    <text evidence="7">The complex comprises the extracytoplasmic solute receptor protein and the two transmembrane proteins.</text>
</comment>
<keyword evidence="10" id="KW-1185">Reference proteome</keyword>
<name>A0A2P1PTV9_9GAMM</name>
<feature type="transmembrane region" description="Helical" evidence="7">
    <location>
        <begin position="207"/>
        <end position="230"/>
    </location>
</feature>
<reference evidence="9 10" key="1">
    <citation type="submission" date="2018-03" db="EMBL/GenBank/DDBJ databases">
        <title>Ahniella affigens gen. nov., sp. nov., a gammaproteobacterium isolated from sandy soil near a stream.</title>
        <authorList>
            <person name="Ko Y."/>
            <person name="Kim J.-H."/>
        </authorList>
    </citation>
    <scope>NUCLEOTIDE SEQUENCE [LARGE SCALE GENOMIC DNA]</scope>
    <source>
        <strain evidence="9 10">D13</strain>
    </source>
</reference>
<evidence type="ECO:0000313" key="9">
    <source>
        <dbReference type="EMBL" id="AVP98271.1"/>
    </source>
</evidence>
<dbReference type="PIRSF" id="PIRSF006066">
    <property type="entry name" value="HI0050"/>
    <property type="match status" value="1"/>
</dbReference>
<protein>
    <recommendedName>
        <fullName evidence="7">TRAP transporter large permease protein</fullName>
    </recommendedName>
</protein>
<sequence>MSDVLILFGSFALLLMLGVPVAYALAVASALTIWHLDLPLILVSQQLGAGAGSITLIAIPLFIFTGELMLRGGISERLIGLAGSLVGHLRGGLGQVNVLSNLFFGGVSGSAIADVSAVGGAMIPQMVKRGFDRDFAVNVSVSAALVALLVPPSHNLILYSAAAGGGLSIADLFAAGIVPALMMTAAMMLTGWWLARRRGYAVEAFPGFAVVFTRLVAALPGLLLVILIFVGIRAGIFTAVESAAVAVCYALIVTVLVYRSLRGPALIDACLHAAKTTGNILFVIAAAGLFGWLLAYLQVPALAVSALQAIADTPITVLLTIIVTLLVLGTFMDLAPLILICTPIFLPVAKAFGISPVHFGVVLILAGGIGLITPPVGSVLFVGAAIGRIEISQALRSIWPFYLAAGAVLLLVTLFPALSLWLPAALRS</sequence>
<comment type="caution">
    <text evidence="7">Lacks conserved residue(s) required for the propagation of feature annotation.</text>
</comment>
<feature type="transmembrane region" description="Helical" evidence="7">
    <location>
        <begin position="135"/>
        <end position="152"/>
    </location>
</feature>
<feature type="transmembrane region" description="Helical" evidence="7">
    <location>
        <begin position="48"/>
        <end position="66"/>
    </location>
</feature>
<dbReference type="PANTHER" id="PTHR33362:SF2">
    <property type="entry name" value="TRAP TRANSPORTER LARGE PERMEASE PROTEIN"/>
    <property type="match status" value="1"/>
</dbReference>
<feature type="transmembrane region" description="Helical" evidence="7">
    <location>
        <begin position="236"/>
        <end position="258"/>
    </location>
</feature>
<feature type="transmembrane region" description="Helical" evidence="7">
    <location>
        <begin position="305"/>
        <end position="327"/>
    </location>
</feature>
<feature type="transmembrane region" description="Helical" evidence="7">
    <location>
        <begin position="359"/>
        <end position="386"/>
    </location>
</feature>
<dbReference type="GO" id="GO:0005886">
    <property type="term" value="C:plasma membrane"/>
    <property type="evidence" value="ECO:0007669"/>
    <property type="project" value="UniProtKB-SubCell"/>
</dbReference>
<evidence type="ECO:0000256" key="5">
    <source>
        <dbReference type="ARBA" id="ARBA00022989"/>
    </source>
</evidence>